<feature type="compositionally biased region" description="Polar residues" evidence="7">
    <location>
        <begin position="228"/>
        <end position="253"/>
    </location>
</feature>
<dbReference type="InterPro" id="IPR027417">
    <property type="entry name" value="P-loop_NTPase"/>
</dbReference>
<feature type="region of interest" description="Disordered" evidence="7">
    <location>
        <begin position="1551"/>
        <end position="1672"/>
    </location>
</feature>
<dbReference type="InterPro" id="IPR009463">
    <property type="entry name" value="DUF1087"/>
</dbReference>
<evidence type="ECO:0000259" key="8">
    <source>
        <dbReference type="PROSITE" id="PS50016"/>
    </source>
</evidence>
<dbReference type="InterPro" id="IPR049730">
    <property type="entry name" value="SNF2/RAD54-like_C"/>
</dbReference>
<dbReference type="PROSITE" id="PS51194">
    <property type="entry name" value="HELICASE_CTER"/>
    <property type="match status" value="1"/>
</dbReference>
<dbReference type="Gene3D" id="3.40.50.300">
    <property type="entry name" value="P-loop containing nucleotide triphosphate hydrolases"/>
    <property type="match status" value="1"/>
</dbReference>
<dbReference type="GO" id="GO:0042393">
    <property type="term" value="F:histone binding"/>
    <property type="evidence" value="ECO:0007669"/>
    <property type="project" value="TreeGrafter"/>
</dbReference>
<dbReference type="Pfam" id="PF00628">
    <property type="entry name" value="PHD"/>
    <property type="match status" value="1"/>
</dbReference>
<feature type="region of interest" description="Disordered" evidence="7">
    <location>
        <begin position="1042"/>
        <end position="1081"/>
    </location>
</feature>
<dbReference type="PANTHER" id="PTHR45623">
    <property type="entry name" value="CHROMODOMAIN-HELICASE-DNA-BINDING PROTEIN 3-RELATED-RELATED"/>
    <property type="match status" value="1"/>
</dbReference>
<feature type="compositionally biased region" description="Basic and acidic residues" evidence="7">
    <location>
        <begin position="261"/>
        <end position="271"/>
    </location>
</feature>
<feature type="compositionally biased region" description="Polar residues" evidence="7">
    <location>
        <begin position="1745"/>
        <end position="1758"/>
    </location>
</feature>
<keyword evidence="3" id="KW-0378">Hydrolase</keyword>
<dbReference type="Pfam" id="PF00271">
    <property type="entry name" value="Helicase_C"/>
    <property type="match status" value="1"/>
</dbReference>
<evidence type="ECO:0000256" key="6">
    <source>
        <dbReference type="PROSITE-ProRule" id="PRU00146"/>
    </source>
</evidence>
<comment type="caution">
    <text evidence="11">The sequence shown here is derived from an EMBL/GenBank/DDBJ whole genome shotgun (WGS) entry which is preliminary data.</text>
</comment>
<feature type="region of interest" description="Disordered" evidence="7">
    <location>
        <begin position="436"/>
        <end position="465"/>
    </location>
</feature>
<dbReference type="GO" id="GO:0000785">
    <property type="term" value="C:chromatin"/>
    <property type="evidence" value="ECO:0007669"/>
    <property type="project" value="TreeGrafter"/>
</dbReference>
<dbReference type="PROSITE" id="PS01359">
    <property type="entry name" value="ZF_PHD_1"/>
    <property type="match status" value="1"/>
</dbReference>
<dbReference type="PROSITE" id="PS50016">
    <property type="entry name" value="ZF_PHD_2"/>
    <property type="match status" value="1"/>
</dbReference>
<dbReference type="STRING" id="4540.A0A3L6T7Z2"/>
<feature type="compositionally biased region" description="Polar residues" evidence="7">
    <location>
        <begin position="96"/>
        <end position="113"/>
    </location>
</feature>
<dbReference type="SUPFAM" id="SSF52540">
    <property type="entry name" value="P-loop containing nucleoside triphosphate hydrolases"/>
    <property type="match status" value="1"/>
</dbReference>
<feature type="compositionally biased region" description="Basic and acidic residues" evidence="7">
    <location>
        <begin position="444"/>
        <end position="454"/>
    </location>
</feature>
<feature type="region of interest" description="Disordered" evidence="7">
    <location>
        <begin position="197"/>
        <end position="419"/>
    </location>
</feature>
<dbReference type="EMBL" id="PQIB02000002">
    <property type="protein sequence ID" value="RLN33587.1"/>
    <property type="molecule type" value="Genomic_DNA"/>
</dbReference>
<accession>A0A3L6T7Z2</accession>
<feature type="domain" description="Myb-like" evidence="9">
    <location>
        <begin position="1243"/>
        <end position="1295"/>
    </location>
</feature>
<dbReference type="CDD" id="cd18793">
    <property type="entry name" value="SF2_C_SNF"/>
    <property type="match status" value="1"/>
</dbReference>
<feature type="compositionally biased region" description="Basic and acidic residues" evidence="7">
    <location>
        <begin position="282"/>
        <end position="293"/>
    </location>
</feature>
<feature type="domain" description="Helicase C-terminal" evidence="10">
    <location>
        <begin position="537"/>
        <end position="702"/>
    </location>
</feature>
<evidence type="ECO:0000256" key="2">
    <source>
        <dbReference type="ARBA" id="ARBA00022771"/>
    </source>
</evidence>
<feature type="compositionally biased region" description="Basic and acidic residues" evidence="7">
    <location>
        <begin position="395"/>
        <end position="404"/>
    </location>
</feature>
<evidence type="ECO:0000256" key="7">
    <source>
        <dbReference type="SAM" id="MobiDB-lite"/>
    </source>
</evidence>
<feature type="compositionally biased region" description="Basic and acidic residues" evidence="7">
    <location>
        <begin position="1762"/>
        <end position="1777"/>
    </location>
</feature>
<gene>
    <name evidence="11" type="ORF">C2845_PM03G07510</name>
</gene>
<keyword evidence="4" id="KW-0862">Zinc</keyword>
<dbReference type="GO" id="GO:0005634">
    <property type="term" value="C:nucleus"/>
    <property type="evidence" value="ECO:0007669"/>
    <property type="project" value="TreeGrafter"/>
</dbReference>
<keyword evidence="5" id="KW-0539">Nucleus</keyword>
<dbReference type="CDD" id="cd11660">
    <property type="entry name" value="SANT_TRF"/>
    <property type="match status" value="1"/>
</dbReference>
<keyword evidence="2 6" id="KW-0863">Zinc-finger</keyword>
<dbReference type="GO" id="GO:0003677">
    <property type="term" value="F:DNA binding"/>
    <property type="evidence" value="ECO:0007669"/>
    <property type="project" value="TreeGrafter"/>
</dbReference>
<dbReference type="InterPro" id="IPR001005">
    <property type="entry name" value="SANT/Myb"/>
</dbReference>
<dbReference type="SMART" id="SM00490">
    <property type="entry name" value="HELICc"/>
    <property type="match status" value="1"/>
</dbReference>
<dbReference type="SMART" id="SM01147">
    <property type="entry name" value="DUF1087"/>
    <property type="match status" value="1"/>
</dbReference>
<protein>
    <submittedName>
        <fullName evidence="11">Protein CHROMATIN REMODELING 4</fullName>
    </submittedName>
</protein>
<feature type="compositionally biased region" description="Low complexity" evidence="7">
    <location>
        <begin position="213"/>
        <end position="227"/>
    </location>
</feature>
<feature type="domain" description="PHD-type" evidence="8">
    <location>
        <begin position="144"/>
        <end position="191"/>
    </location>
</feature>
<dbReference type="InterPro" id="IPR019786">
    <property type="entry name" value="Zinc_finger_PHD-type_CS"/>
</dbReference>
<feature type="compositionally biased region" description="Polar residues" evidence="7">
    <location>
        <begin position="1490"/>
        <end position="1499"/>
    </location>
</feature>
<evidence type="ECO:0000256" key="5">
    <source>
        <dbReference type="ARBA" id="ARBA00023242"/>
    </source>
</evidence>
<sequence>MRWVPLPLDSRAALLPPFPICLLARLPDLAPPPPSLFAPAPPPPHRRTRRCLGSALRPPEYASDASALKMKERSSLCDSASDGNWGLKYKRKRSKLTVSPSNENEATSPTSDSPMGYGSTKKKLKHDTNISPSAKKIRGNDGYFYECVVCDLGGNLLCCDSCPRVYHLECLNPPLKRPPPGKWQCPRCRPKKGSLKLLGNAEADSSKHERTTRTLTSTTSDSPPSHTKVSFKTRSSTQDKIGSNEQGKQSSGGTLKGGEPSIKKNEGEKKKTLILHLKKRSTKELSENVKPSKSEFVGEPSEEKIVKHGSVLKLKKHPPRTDSSPNKSKSRRQNSQRDGKRSGTKKLKYSTSDDDSVSSTEPSTSLDNSESPPKRKPSDGKTPSSSTKKGKKKVKFVDKKHPEEQGVVGGKITTPQEDQQVDRILGCRLQMDDMAPCAFGGPESSHDISNRSHDGTQSSSNGTAEDVCADESANLDDEDHLHNLEKHKERNSKSCENKEPLKQEQATKTVSERSGDQTSIIRDDQVVRENVSASINGEDETTSDLPEEKDDMKLPVLGADTMVQTKKEHTAENYLTLEFGPKTFERVDGSVSVAERQAAIARFNQDKTRFVFLLSTRSCGLGINLATADTVIIYDSDFNPHADIQAMNRAHRIGQSNRLLVYRLVVRASVEERILQLAKKKLMLDQLFVNKSESQKEVEDIIRWGTEELFRNSDNADGKDNNEASGSVTDVEFKHRRRTGGLGDVYEDKCIDGSAKVIWDENAIMKLLDRSNLPSTVAESTDGDLDNDMLGTVKSIDWNDELNDDPGTNEDIPNIDNDGCEQASESKQGAATRAEENEWDKLLRVRWEQYQIEEEASLGRGKRLRKAVSYRETFAALPNEALSEDSDEGDEPKREYTAAGLALKEKYGRLRARQKERIAQRHIIKNYADDKPEEFMTPYDSIANEHAENPLIIVEDPNSSHLSGAKRFSESTAEMRQSSKKSKRYAEVPQDLYARIPGNAASSKHHSKGADVFNPGTPDHLLPVLGLCAPNADQVNSYKNSLSGPNIKEHKKASGDVANKPLSTAAGHSSEHRNEAQSVSDKAIFPGASEEALRRLNNIIPDSYFPFTHIPPIPGKGVDPVENSGHSVASFQGKLGLPNFGLDDNIPLKHMKSIPDMLPNLSLSAQKDYIRNSVPELPDSSLLPHFMADIAGTSKQKSFMSGLLPGLGLSPAQPIHSAMPDNHKKVLDNIMMRAQYASNKFLKKRSKLDYWSEDELDALWIGVRRHGRGNWDAMLRDPKLKFLNNRTSEELASRWILEEQKIIEEPMSTATRRPSSTPFPGISDAMMSRALNESNFSKLRMEQPKLQSHLTDIQLGSSDILSRLPHVEAANYMNSGEGGPSPIPWQDFKHRSGYGGDFPGNAFDKLEKPDIGLIPPFMPNPFMNDSIGSLPINRKNNGTILPNEIGTSSHESILLHGVSDGKINLLHEMQRRVRLGKQPMEMNPNRTDHSNPQLDNTSDLGGLKSNKLPHWLQDAVRAPSSKPPERELPATVSAIAQSACLLLGEQEPTIPPFLIPGTPLSRPKDPRINSKKRKLRKIQQSSSNVEHSKTGSGHGDCDATPTPPSIEASPAPPTVDCNDGAPALNLNSLSSSSASSQGKDEAPPTLEESHPNVVGSEAIEATCTSKSEAPEISCQTTGFSLVDDKVSQSHGSPTKDIPDTAARMPESDNSAPLAPELQVVGDTPGTSSSSRAAAMPVPSDDNDLKQNNQLGNAGSTMNLEEPMEKPAPLEETRDSDASHPVSAQTVDEDRMEEITSDEH</sequence>
<feature type="compositionally biased region" description="Basic and acidic residues" evidence="7">
    <location>
        <begin position="510"/>
        <end position="520"/>
    </location>
</feature>
<dbReference type="SMART" id="SM00249">
    <property type="entry name" value="PHD"/>
    <property type="match status" value="1"/>
</dbReference>
<dbReference type="Gene3D" id="1.10.10.60">
    <property type="entry name" value="Homeodomain-like"/>
    <property type="match status" value="1"/>
</dbReference>
<feature type="compositionally biased region" description="Polar residues" evidence="7">
    <location>
        <begin position="1662"/>
        <end position="1672"/>
    </location>
</feature>
<dbReference type="InterPro" id="IPR019787">
    <property type="entry name" value="Znf_PHD-finger"/>
</dbReference>
<feature type="compositionally biased region" description="Basic residues" evidence="7">
    <location>
        <begin position="272"/>
        <end position="281"/>
    </location>
</feature>
<feature type="compositionally biased region" description="Acidic residues" evidence="7">
    <location>
        <begin position="798"/>
        <end position="808"/>
    </location>
</feature>
<dbReference type="InterPro" id="IPR013083">
    <property type="entry name" value="Znf_RING/FYVE/PHD"/>
</dbReference>
<feature type="compositionally biased region" description="Low complexity" evidence="7">
    <location>
        <begin position="1623"/>
        <end position="1636"/>
    </location>
</feature>
<dbReference type="InterPro" id="IPR009057">
    <property type="entry name" value="Homeodomain-like_sf"/>
</dbReference>
<dbReference type="OrthoDB" id="5857104at2759"/>
<evidence type="ECO:0000256" key="4">
    <source>
        <dbReference type="ARBA" id="ARBA00022833"/>
    </source>
</evidence>
<evidence type="ECO:0000259" key="10">
    <source>
        <dbReference type="PROSITE" id="PS51194"/>
    </source>
</evidence>
<feature type="compositionally biased region" description="Basic and acidic residues" evidence="7">
    <location>
        <begin position="1638"/>
        <end position="1650"/>
    </location>
</feature>
<dbReference type="PANTHER" id="PTHR45623:SF28">
    <property type="entry name" value="PROTEIN CHROMATIN REMODELING 4"/>
    <property type="match status" value="1"/>
</dbReference>
<dbReference type="Pfam" id="PF06465">
    <property type="entry name" value="DUF1087"/>
    <property type="match status" value="1"/>
</dbReference>
<evidence type="ECO:0000313" key="11">
    <source>
        <dbReference type="EMBL" id="RLN33587.1"/>
    </source>
</evidence>
<evidence type="ECO:0000256" key="3">
    <source>
        <dbReference type="ARBA" id="ARBA00022801"/>
    </source>
</evidence>
<feature type="compositionally biased region" description="Basic and acidic residues" evidence="7">
    <location>
        <begin position="486"/>
        <end position="502"/>
    </location>
</feature>
<dbReference type="InterPro" id="IPR011011">
    <property type="entry name" value="Znf_FYVE_PHD"/>
</dbReference>
<name>A0A3L6T7Z2_PANMI</name>
<proteinExistence type="predicted"/>
<feature type="region of interest" description="Disordered" evidence="7">
    <location>
        <begin position="957"/>
        <end position="986"/>
    </location>
</feature>
<keyword evidence="12" id="KW-1185">Reference proteome</keyword>
<dbReference type="CDD" id="cd15532">
    <property type="entry name" value="PHD2_CHD_II"/>
    <property type="match status" value="1"/>
</dbReference>
<feature type="region of interest" description="Disordered" evidence="7">
    <location>
        <begin position="797"/>
        <end position="835"/>
    </location>
</feature>
<dbReference type="GO" id="GO:0003682">
    <property type="term" value="F:chromatin binding"/>
    <property type="evidence" value="ECO:0007669"/>
    <property type="project" value="TreeGrafter"/>
</dbReference>
<dbReference type="Gene3D" id="3.30.40.10">
    <property type="entry name" value="Zinc/RING finger domain, C3HC4 (zinc finger)"/>
    <property type="match status" value="1"/>
</dbReference>
<evidence type="ECO:0000259" key="9">
    <source>
        <dbReference type="PROSITE" id="PS50090"/>
    </source>
</evidence>
<dbReference type="Proteomes" id="UP000275267">
    <property type="component" value="Unassembled WGS sequence"/>
</dbReference>
<dbReference type="PROSITE" id="PS50090">
    <property type="entry name" value="MYB_LIKE"/>
    <property type="match status" value="1"/>
</dbReference>
<dbReference type="SUPFAM" id="SSF46689">
    <property type="entry name" value="Homeodomain-like"/>
    <property type="match status" value="1"/>
</dbReference>
<dbReference type="InterPro" id="IPR001965">
    <property type="entry name" value="Znf_PHD"/>
</dbReference>
<feature type="region of interest" description="Disordered" evidence="7">
    <location>
        <begin position="1684"/>
        <end position="1799"/>
    </location>
</feature>
<feature type="region of interest" description="Disordered" evidence="7">
    <location>
        <begin position="486"/>
        <end position="520"/>
    </location>
</feature>
<feature type="region of interest" description="Disordered" evidence="7">
    <location>
        <begin position="93"/>
        <end position="135"/>
    </location>
</feature>
<dbReference type="SUPFAM" id="SSF57903">
    <property type="entry name" value="FYVE/PHD zinc finger"/>
    <property type="match status" value="1"/>
</dbReference>
<dbReference type="InterPro" id="IPR001650">
    <property type="entry name" value="Helicase_C-like"/>
</dbReference>
<dbReference type="GO" id="GO:0008270">
    <property type="term" value="F:zinc ion binding"/>
    <property type="evidence" value="ECO:0007669"/>
    <property type="project" value="UniProtKB-KW"/>
</dbReference>
<evidence type="ECO:0000256" key="1">
    <source>
        <dbReference type="ARBA" id="ARBA00022723"/>
    </source>
</evidence>
<keyword evidence="1" id="KW-0479">Metal-binding</keyword>
<dbReference type="GO" id="GO:0016887">
    <property type="term" value="F:ATP hydrolysis activity"/>
    <property type="evidence" value="ECO:0007669"/>
    <property type="project" value="TreeGrafter"/>
</dbReference>
<feature type="region of interest" description="Disordered" evidence="7">
    <location>
        <begin position="1478"/>
        <end position="1506"/>
    </location>
</feature>
<dbReference type="GO" id="GO:0140658">
    <property type="term" value="F:ATP-dependent chromatin remodeler activity"/>
    <property type="evidence" value="ECO:0007669"/>
    <property type="project" value="TreeGrafter"/>
</dbReference>
<evidence type="ECO:0000313" key="12">
    <source>
        <dbReference type="Proteomes" id="UP000275267"/>
    </source>
</evidence>
<reference evidence="12" key="1">
    <citation type="journal article" date="2019" name="Nat. Commun.">
        <title>The genome of broomcorn millet.</title>
        <authorList>
            <person name="Zou C."/>
            <person name="Miki D."/>
            <person name="Li D."/>
            <person name="Tang Q."/>
            <person name="Xiao L."/>
            <person name="Rajput S."/>
            <person name="Deng P."/>
            <person name="Jia W."/>
            <person name="Huang R."/>
            <person name="Zhang M."/>
            <person name="Sun Y."/>
            <person name="Hu J."/>
            <person name="Fu X."/>
            <person name="Schnable P.S."/>
            <person name="Li F."/>
            <person name="Zhang H."/>
            <person name="Feng B."/>
            <person name="Zhu X."/>
            <person name="Liu R."/>
            <person name="Schnable J.C."/>
            <person name="Zhu J.-K."/>
            <person name="Zhang H."/>
        </authorList>
    </citation>
    <scope>NUCLEOTIDE SEQUENCE [LARGE SCALE GENOMIC DNA]</scope>
</reference>
<organism evidence="11 12">
    <name type="scientific">Panicum miliaceum</name>
    <name type="common">Proso millet</name>
    <name type="synonym">Broomcorn millet</name>
    <dbReference type="NCBI Taxonomy" id="4540"/>
    <lineage>
        <taxon>Eukaryota</taxon>
        <taxon>Viridiplantae</taxon>
        <taxon>Streptophyta</taxon>
        <taxon>Embryophyta</taxon>
        <taxon>Tracheophyta</taxon>
        <taxon>Spermatophyta</taxon>
        <taxon>Magnoliopsida</taxon>
        <taxon>Liliopsida</taxon>
        <taxon>Poales</taxon>
        <taxon>Poaceae</taxon>
        <taxon>PACMAD clade</taxon>
        <taxon>Panicoideae</taxon>
        <taxon>Panicodae</taxon>
        <taxon>Paniceae</taxon>
        <taxon>Panicinae</taxon>
        <taxon>Panicum</taxon>
        <taxon>Panicum sect. Panicum</taxon>
    </lineage>
</organism>